<evidence type="ECO:0000313" key="1">
    <source>
        <dbReference type="EMBL" id="KAL1138066.1"/>
    </source>
</evidence>
<organism evidence="1 2">
    <name type="scientific">Ranatra chinensis</name>
    <dbReference type="NCBI Taxonomy" id="642074"/>
    <lineage>
        <taxon>Eukaryota</taxon>
        <taxon>Metazoa</taxon>
        <taxon>Ecdysozoa</taxon>
        <taxon>Arthropoda</taxon>
        <taxon>Hexapoda</taxon>
        <taxon>Insecta</taxon>
        <taxon>Pterygota</taxon>
        <taxon>Neoptera</taxon>
        <taxon>Paraneoptera</taxon>
        <taxon>Hemiptera</taxon>
        <taxon>Heteroptera</taxon>
        <taxon>Panheteroptera</taxon>
        <taxon>Nepomorpha</taxon>
        <taxon>Nepidae</taxon>
        <taxon>Ranatrinae</taxon>
        <taxon>Ranatra</taxon>
    </lineage>
</organism>
<gene>
    <name evidence="1" type="ORF">AAG570_009761</name>
</gene>
<reference evidence="1 2" key="1">
    <citation type="submission" date="2024-07" db="EMBL/GenBank/DDBJ databases">
        <title>Chromosome-level genome assembly of the water stick insect Ranatra chinensis (Heteroptera: Nepidae).</title>
        <authorList>
            <person name="Liu X."/>
        </authorList>
    </citation>
    <scope>NUCLEOTIDE SEQUENCE [LARGE SCALE GENOMIC DNA]</scope>
    <source>
        <strain evidence="1">Cailab_2021Rc</strain>
        <tissue evidence="1">Muscle</tissue>
    </source>
</reference>
<dbReference type="Proteomes" id="UP001558652">
    <property type="component" value="Unassembled WGS sequence"/>
</dbReference>
<evidence type="ECO:0000313" key="2">
    <source>
        <dbReference type="Proteomes" id="UP001558652"/>
    </source>
</evidence>
<proteinExistence type="predicted"/>
<protein>
    <submittedName>
        <fullName evidence="1">Uncharacterized protein</fullName>
    </submittedName>
</protein>
<dbReference type="AlphaFoldDB" id="A0ABD0YQM3"/>
<keyword evidence="2" id="KW-1185">Reference proteome</keyword>
<comment type="caution">
    <text evidence="1">The sequence shown here is derived from an EMBL/GenBank/DDBJ whole genome shotgun (WGS) entry which is preliminary data.</text>
</comment>
<dbReference type="EMBL" id="JBFDAA010000004">
    <property type="protein sequence ID" value="KAL1138066.1"/>
    <property type="molecule type" value="Genomic_DNA"/>
</dbReference>
<name>A0ABD0YQM3_9HEMI</name>
<sequence>MVSKRRNMFYENKKRETTEIDEAIPLKGFCYYGWTPGGALITAAAESPAVLLCGRLWGFENGVYGGSCLRCYQCGQYTDGVGSITPCINYTARVHLKECPQALSQHCIEFVSIVLLPTWWSRCPEVATMLEEAEDNKLSVFDQEVSPSIAIVLVVHCGTSGPLKKNNTDVKTYPGFVSSDNGLKESVPTNSVAVFIFLKLLEVPMGDLEGLISTI</sequence>
<accession>A0ABD0YQM3</accession>